<sequence length="547" mass="60008">MGQFTSSSAHSEEQPQLPPVQNVDQFQDRLRQLLRSRCLSRQEEDWFRSVFSKFSSTSETSPTWNESDLVEFVGVTLPDELKPALKAAGPLIHRCMMRIGSFPYQNQPISTLTTDVALVAVIVLLRRHESSARAISDVSASEDDEEVRWAEWLRRILFQSMVIRDSSTADHSVSRSNSDDEDLLRAHKFVSNSNKWRDWEHNPRVAHTGPPVISTSELPSSRSQDFSGFIPKDELEALIKLLLASQLYLTGNGPEILAQEGEQLDACVNSIVAAFRQSDEASGITWESFNKVFSESPTIFSGFTRLFAPLVVQGGIKREQIYSATRTEAATLLRGAFSVSRAERLPTGSIFDLPILTELATFLPEGRVAFQSASVLYTANDKFDISTIENHLSQRNQPLVLLISGVTSGQGNSGGNASTFIGAFLPDKDQEKQEIETGKAPMRASLFELRPAHRVSSSPESGVAVERGTGDTVEIRSAEGSVEAGRLTLNGQTQIASFHPGKRSKNDGVASLDFQVGAVDLIGFASGKDLLDLATDKTFFVSSIPGH</sequence>
<comment type="caution">
    <text evidence="1">The sequence shown here is derived from an EMBL/GenBank/DDBJ whole genome shotgun (WGS) entry which is preliminary data.</text>
</comment>
<accession>A0ACB9YHV3</accession>
<proteinExistence type="predicted"/>
<dbReference type="Proteomes" id="UP001497700">
    <property type="component" value="Unassembled WGS sequence"/>
</dbReference>
<evidence type="ECO:0000313" key="2">
    <source>
        <dbReference type="Proteomes" id="UP001497700"/>
    </source>
</evidence>
<organism evidence="1 2">
    <name type="scientific">Hypoxylon rubiginosum</name>
    <dbReference type="NCBI Taxonomy" id="110542"/>
    <lineage>
        <taxon>Eukaryota</taxon>
        <taxon>Fungi</taxon>
        <taxon>Dikarya</taxon>
        <taxon>Ascomycota</taxon>
        <taxon>Pezizomycotina</taxon>
        <taxon>Sordariomycetes</taxon>
        <taxon>Xylariomycetidae</taxon>
        <taxon>Xylariales</taxon>
        <taxon>Hypoxylaceae</taxon>
        <taxon>Hypoxylon</taxon>
    </lineage>
</organism>
<name>A0ACB9YHV3_9PEZI</name>
<keyword evidence="2" id="KW-1185">Reference proteome</keyword>
<protein>
    <submittedName>
        <fullName evidence="1">Uncharacterized protein</fullName>
    </submittedName>
</protein>
<evidence type="ECO:0000313" key="1">
    <source>
        <dbReference type="EMBL" id="KAI4858919.1"/>
    </source>
</evidence>
<gene>
    <name evidence="1" type="ORF">F4820DRAFT_441285</name>
</gene>
<dbReference type="EMBL" id="MU393673">
    <property type="protein sequence ID" value="KAI4858919.1"/>
    <property type="molecule type" value="Genomic_DNA"/>
</dbReference>
<reference evidence="1 2" key="1">
    <citation type="journal article" date="2022" name="New Phytol.">
        <title>Ecological generalism drives hyperdiversity of secondary metabolite gene clusters in xylarialean endophytes.</title>
        <authorList>
            <person name="Franco M.E.E."/>
            <person name="Wisecaver J.H."/>
            <person name="Arnold A.E."/>
            <person name="Ju Y.M."/>
            <person name="Slot J.C."/>
            <person name="Ahrendt S."/>
            <person name="Moore L.P."/>
            <person name="Eastman K.E."/>
            <person name="Scott K."/>
            <person name="Konkel Z."/>
            <person name="Mondo S.J."/>
            <person name="Kuo A."/>
            <person name="Hayes R.D."/>
            <person name="Haridas S."/>
            <person name="Andreopoulos B."/>
            <person name="Riley R."/>
            <person name="LaButti K."/>
            <person name="Pangilinan J."/>
            <person name="Lipzen A."/>
            <person name="Amirebrahimi M."/>
            <person name="Yan J."/>
            <person name="Adam C."/>
            <person name="Keymanesh K."/>
            <person name="Ng V."/>
            <person name="Louie K."/>
            <person name="Northen T."/>
            <person name="Drula E."/>
            <person name="Henrissat B."/>
            <person name="Hsieh H.M."/>
            <person name="Youens-Clark K."/>
            <person name="Lutzoni F."/>
            <person name="Miadlikowska J."/>
            <person name="Eastwood D.C."/>
            <person name="Hamelin R.C."/>
            <person name="Grigoriev I.V."/>
            <person name="U'Ren J.M."/>
        </authorList>
    </citation>
    <scope>NUCLEOTIDE SEQUENCE [LARGE SCALE GENOMIC DNA]</scope>
    <source>
        <strain evidence="1 2">CBS 119005</strain>
    </source>
</reference>